<evidence type="ECO:0000256" key="2">
    <source>
        <dbReference type="ARBA" id="ARBA00023002"/>
    </source>
</evidence>
<reference evidence="4" key="1">
    <citation type="journal article" date="2011" name="Plant Physiol.">
        <title>Comprehensive sequence analysis of 24,783 barley full-length cDNAs derived from 12 clone libraries.</title>
        <authorList>
            <person name="Matsumoto T."/>
            <person name="Tanaka T."/>
            <person name="Sakai H."/>
            <person name="Amano N."/>
            <person name="Kanamori H."/>
            <person name="Kurita K."/>
            <person name="Kikuta A."/>
            <person name="Kamiya K."/>
            <person name="Yamamoto M."/>
            <person name="Ikawa H."/>
            <person name="Fujii N."/>
            <person name="Hori K."/>
            <person name="Itoh T."/>
            <person name="Sato K."/>
        </authorList>
    </citation>
    <scope>NUCLEOTIDE SEQUENCE</scope>
    <source>
        <tissue evidence="4">Shoot and root</tissue>
    </source>
</reference>
<name>F2DWX5_HORVV</name>
<accession>F2DWX5</accession>
<dbReference type="SUPFAM" id="SSF52518">
    <property type="entry name" value="Thiamin diphosphate-binding fold (THDP-binding)"/>
    <property type="match status" value="1"/>
</dbReference>
<organism evidence="4">
    <name type="scientific">Hordeum vulgare subsp. vulgare</name>
    <name type="common">Domesticated barley</name>
    <dbReference type="NCBI Taxonomy" id="112509"/>
    <lineage>
        <taxon>Eukaryota</taxon>
        <taxon>Viridiplantae</taxon>
        <taxon>Streptophyta</taxon>
        <taxon>Embryophyta</taxon>
        <taxon>Tracheophyta</taxon>
        <taxon>Spermatophyta</taxon>
        <taxon>Magnoliopsida</taxon>
        <taxon>Liliopsida</taxon>
        <taxon>Poales</taxon>
        <taxon>Poaceae</taxon>
        <taxon>BOP clade</taxon>
        <taxon>Pooideae</taxon>
        <taxon>Triticodae</taxon>
        <taxon>Triticeae</taxon>
        <taxon>Hordeinae</taxon>
        <taxon>Hordeum</taxon>
    </lineage>
</organism>
<protein>
    <submittedName>
        <fullName evidence="4">Predicted protein</fullName>
    </submittedName>
</protein>
<sequence>MPQTPPQHGLASTSRYDRHQHLYWKFLMWSWRRWAALPDAPRGQRLQLQVAASAAGGGRPARQVHGVRAPGGRTVTTGASAEPVARPTGECSYVFGEDVGFGGVFRCTRRLDERFGKQRVFNTPLCEQT</sequence>
<comment type="cofactor">
    <cofactor evidence="1">
        <name>thiamine diphosphate</name>
        <dbReference type="ChEBI" id="CHEBI:58937"/>
    </cofactor>
</comment>
<dbReference type="Gene3D" id="3.40.50.970">
    <property type="match status" value="1"/>
</dbReference>
<keyword evidence="2" id="KW-0560">Oxidoreductase</keyword>
<evidence type="ECO:0000256" key="1">
    <source>
        <dbReference type="ARBA" id="ARBA00001964"/>
    </source>
</evidence>
<evidence type="ECO:0000313" key="4">
    <source>
        <dbReference type="EMBL" id="BAJ99596.1"/>
    </source>
</evidence>
<dbReference type="GO" id="GO:0016491">
    <property type="term" value="F:oxidoreductase activity"/>
    <property type="evidence" value="ECO:0007669"/>
    <property type="project" value="UniProtKB-KW"/>
</dbReference>
<dbReference type="PANTHER" id="PTHR42980:SF1">
    <property type="entry name" value="2-OXOISOVALERATE DEHYDROGENASE SUBUNIT BETA, MITOCHONDRIAL"/>
    <property type="match status" value="1"/>
</dbReference>
<dbReference type="PANTHER" id="PTHR42980">
    <property type="entry name" value="2-OXOISOVALERATE DEHYDROGENASE SUBUNIT BETA-RELATED"/>
    <property type="match status" value="1"/>
</dbReference>
<proteinExistence type="evidence at transcript level"/>
<dbReference type="EMBL" id="AK368393">
    <property type="protein sequence ID" value="BAJ99596.1"/>
    <property type="molecule type" value="mRNA"/>
</dbReference>
<dbReference type="InterPro" id="IPR029061">
    <property type="entry name" value="THDP-binding"/>
</dbReference>
<evidence type="ECO:0000256" key="3">
    <source>
        <dbReference type="SAM" id="MobiDB-lite"/>
    </source>
</evidence>
<feature type="region of interest" description="Disordered" evidence="3">
    <location>
        <begin position="54"/>
        <end position="83"/>
    </location>
</feature>
<dbReference type="AlphaFoldDB" id="F2DWX5"/>